<evidence type="ECO:0000256" key="1">
    <source>
        <dbReference type="SAM" id="MobiDB-lite"/>
    </source>
</evidence>
<gene>
    <name evidence="2" type="ORF">FHU37_002973</name>
</gene>
<sequence>MGFTGIDRLRAVLDDVDFPLSKQRLVEHAERKGADEDVLGAIRALPLADYDNVDEVVRSVPRQEAAEEGQTESQRHARGQHGHPGVAQHLRDAGGPSTMAETVEQAKRENPPRPT</sequence>
<dbReference type="Proteomes" id="UP000567795">
    <property type="component" value="Unassembled WGS sequence"/>
</dbReference>
<dbReference type="AlphaFoldDB" id="A0A852ZXR1"/>
<protein>
    <recommendedName>
        <fullName evidence="4">DUF2795 domain-containing protein</fullName>
    </recommendedName>
</protein>
<dbReference type="EMBL" id="JACBZD010000001">
    <property type="protein sequence ID" value="NYI06030.1"/>
    <property type="molecule type" value="Genomic_DNA"/>
</dbReference>
<evidence type="ECO:0000313" key="2">
    <source>
        <dbReference type="EMBL" id="NYI06030.1"/>
    </source>
</evidence>
<dbReference type="Pfam" id="PF11387">
    <property type="entry name" value="DUF2795"/>
    <property type="match status" value="1"/>
</dbReference>
<organism evidence="2 3">
    <name type="scientific">Allostreptomyces psammosilenae</name>
    <dbReference type="NCBI Taxonomy" id="1892865"/>
    <lineage>
        <taxon>Bacteria</taxon>
        <taxon>Bacillati</taxon>
        <taxon>Actinomycetota</taxon>
        <taxon>Actinomycetes</taxon>
        <taxon>Kitasatosporales</taxon>
        <taxon>Streptomycetaceae</taxon>
        <taxon>Allostreptomyces</taxon>
    </lineage>
</organism>
<feature type="compositionally biased region" description="Basic and acidic residues" evidence="1">
    <location>
        <begin position="104"/>
        <end position="115"/>
    </location>
</feature>
<evidence type="ECO:0008006" key="4">
    <source>
        <dbReference type="Google" id="ProtNLM"/>
    </source>
</evidence>
<evidence type="ECO:0000313" key="3">
    <source>
        <dbReference type="Proteomes" id="UP000567795"/>
    </source>
</evidence>
<name>A0A852ZXR1_9ACTN</name>
<comment type="caution">
    <text evidence="2">The sequence shown here is derived from an EMBL/GenBank/DDBJ whole genome shotgun (WGS) entry which is preliminary data.</text>
</comment>
<keyword evidence="3" id="KW-1185">Reference proteome</keyword>
<proteinExistence type="predicted"/>
<dbReference type="InterPro" id="IPR021527">
    <property type="entry name" value="DUF2795"/>
</dbReference>
<dbReference type="RefSeq" id="WP_179814667.1">
    <property type="nucleotide sequence ID" value="NZ_JACBZD010000001.1"/>
</dbReference>
<accession>A0A852ZXR1</accession>
<feature type="region of interest" description="Disordered" evidence="1">
    <location>
        <begin position="60"/>
        <end position="115"/>
    </location>
</feature>
<reference evidence="2 3" key="1">
    <citation type="submission" date="2020-07" db="EMBL/GenBank/DDBJ databases">
        <title>Sequencing the genomes of 1000 actinobacteria strains.</title>
        <authorList>
            <person name="Klenk H.-P."/>
        </authorList>
    </citation>
    <scope>NUCLEOTIDE SEQUENCE [LARGE SCALE GENOMIC DNA]</scope>
    <source>
        <strain evidence="2 3">DSM 42178</strain>
    </source>
</reference>